<name>A0A3E1KA65_9GAMM</name>
<protein>
    <submittedName>
        <fullName evidence="7">Alkaline phosphatase</fullName>
    </submittedName>
</protein>
<keyword evidence="3" id="KW-0460">Magnesium</keyword>
<sequence length="531" mass="57221">MNKTNLSLSLFGLFVLSASLIAAAAPAEESPARWYEDGKTLVAERRAALDEPGEARNVILFVGDGMSLATVAAARILEGQLRGETGEENLLYFERFRHTGLSKTYNTNQQTPDSAGTMTAMATGVKSFAGAISVDSEAVRGDCASMAGHERVSLLDLAELGGLKTGIVTTTRITHATPATLFSRSVDREWETDRGIPPSQRDSGCRDIARQLIEYRPGSIDVVFGGGRRAFLPSDETDPEDPDQRGHRGDGRNLIAEWQAMHENGRYVWNREGFETLPDFADGPVLGLFQPSHMNYEHDRPDDVAGEPSIAEMTVKSIELLEDSENGYFMLVEGGRIDHAHHANNAWRALTDAVAFAEAVQAADEMTGEDTLIIVTADHGHALTFGGYGKRGNPIVGLAERPKEDGKGDGGLLRDENDRPMTVLGYANGPGYRDGERPDFDEIDPRDPDYLQESAVGLWSGTHSGEDVPVYAQGPGAGVIHGVFEQNAIFHAIVQAVAPLRETAASLAGEDGLPDVGKLNCRVQSSSATDC</sequence>
<reference evidence="7 8" key="1">
    <citation type="submission" date="2018-08" db="EMBL/GenBank/DDBJ databases">
        <title>Wenzhouxiangella salilacus sp. nov., a novel bacterium isolated from a saline lake in Xinjiang Province, China.</title>
        <authorList>
            <person name="Han S."/>
        </authorList>
    </citation>
    <scope>NUCLEOTIDE SEQUENCE [LARGE SCALE GENOMIC DNA]</scope>
    <source>
        <strain evidence="7 8">XDB06</strain>
    </source>
</reference>
<dbReference type="GO" id="GO:0046872">
    <property type="term" value="F:metal ion binding"/>
    <property type="evidence" value="ECO:0007669"/>
    <property type="project" value="UniProtKB-KW"/>
</dbReference>
<dbReference type="InterPro" id="IPR017850">
    <property type="entry name" value="Alkaline_phosphatase_core_sf"/>
</dbReference>
<gene>
    <name evidence="7" type="ORF">DZC52_05250</name>
</gene>
<feature type="binding site" evidence="3">
    <location>
        <position position="64"/>
    </location>
    <ligand>
        <name>Mg(2+)</name>
        <dbReference type="ChEBI" id="CHEBI:18420"/>
    </ligand>
</feature>
<comment type="cofactor">
    <cofactor evidence="3">
        <name>Zn(2+)</name>
        <dbReference type="ChEBI" id="CHEBI:29105"/>
    </cofactor>
    <text evidence="3">Binds 2 Zn(2+) ions.</text>
</comment>
<dbReference type="Pfam" id="PF00245">
    <property type="entry name" value="Alk_phosphatase"/>
    <property type="match status" value="1"/>
</dbReference>
<comment type="caution">
    <text evidence="7">The sequence shown here is derived from an EMBL/GenBank/DDBJ whole genome shotgun (WGS) entry which is preliminary data.</text>
</comment>
<feature type="region of interest" description="Disordered" evidence="5">
    <location>
        <begin position="230"/>
        <end position="250"/>
    </location>
</feature>
<feature type="binding site" evidence="3">
    <location>
        <position position="463"/>
    </location>
    <ligand>
        <name>Zn(2+)</name>
        <dbReference type="ChEBI" id="CHEBI:29105"/>
        <label>2</label>
    </ligand>
</feature>
<comment type="cofactor">
    <cofactor evidence="3">
        <name>Mg(2+)</name>
        <dbReference type="ChEBI" id="CHEBI:18420"/>
    </cofactor>
    <text evidence="3">Binds 1 Mg(2+) ion.</text>
</comment>
<feature type="binding site" evidence="3">
    <location>
        <position position="379"/>
    </location>
    <ligand>
        <name>Zn(2+)</name>
        <dbReference type="ChEBI" id="CHEBI:29105"/>
        <label>2</label>
    </ligand>
</feature>
<dbReference type="AlphaFoldDB" id="A0A3E1KA65"/>
<comment type="similarity">
    <text evidence="4">Belongs to the alkaline phosphatase family.</text>
</comment>
<feature type="signal peptide" evidence="6">
    <location>
        <begin position="1"/>
        <end position="24"/>
    </location>
</feature>
<dbReference type="Gene3D" id="3.40.720.10">
    <property type="entry name" value="Alkaline Phosphatase, subunit A"/>
    <property type="match status" value="1"/>
</dbReference>
<feature type="binding site" evidence="3">
    <location>
        <position position="177"/>
    </location>
    <ligand>
        <name>Mg(2+)</name>
        <dbReference type="ChEBI" id="CHEBI:18420"/>
    </ligand>
</feature>
<keyword evidence="3" id="KW-0479">Metal-binding</keyword>
<feature type="binding site" evidence="3">
    <location>
        <position position="378"/>
    </location>
    <ligand>
        <name>Zn(2+)</name>
        <dbReference type="ChEBI" id="CHEBI:29105"/>
        <label>2</label>
    </ligand>
</feature>
<keyword evidence="3" id="KW-0862">Zinc</keyword>
<evidence type="ECO:0000256" key="1">
    <source>
        <dbReference type="ARBA" id="ARBA00022553"/>
    </source>
</evidence>
<feature type="chain" id="PRO_5017728195" evidence="6">
    <location>
        <begin position="25"/>
        <end position="531"/>
    </location>
</feature>
<keyword evidence="8" id="KW-1185">Reference proteome</keyword>
<dbReference type="GO" id="GO:0004035">
    <property type="term" value="F:alkaline phosphatase activity"/>
    <property type="evidence" value="ECO:0007669"/>
    <property type="project" value="TreeGrafter"/>
</dbReference>
<dbReference type="SUPFAM" id="SSF53649">
    <property type="entry name" value="Alkaline phosphatase-like"/>
    <property type="match status" value="1"/>
</dbReference>
<feature type="binding site" evidence="3">
    <location>
        <position position="338"/>
    </location>
    <ligand>
        <name>Zn(2+)</name>
        <dbReference type="ChEBI" id="CHEBI:29105"/>
        <label>2</label>
    </ligand>
</feature>
<dbReference type="PANTHER" id="PTHR11596:SF5">
    <property type="entry name" value="ALKALINE PHOSPHATASE"/>
    <property type="match status" value="1"/>
</dbReference>
<dbReference type="InterPro" id="IPR001952">
    <property type="entry name" value="Alkaline_phosphatase"/>
</dbReference>
<evidence type="ECO:0000256" key="2">
    <source>
        <dbReference type="PIRSR" id="PIRSR601952-1"/>
    </source>
</evidence>
<evidence type="ECO:0000256" key="4">
    <source>
        <dbReference type="RuleBase" id="RU003946"/>
    </source>
</evidence>
<feature type="binding site" evidence="3">
    <location>
        <position position="342"/>
    </location>
    <ligand>
        <name>Zn(2+)</name>
        <dbReference type="ChEBI" id="CHEBI:29105"/>
        <label>2</label>
    </ligand>
</feature>
<feature type="active site" description="Phosphoserine intermediate" evidence="2">
    <location>
        <position position="114"/>
    </location>
</feature>
<feature type="binding site" evidence="3">
    <location>
        <position position="175"/>
    </location>
    <ligand>
        <name>Mg(2+)</name>
        <dbReference type="ChEBI" id="CHEBI:18420"/>
    </ligand>
</feature>
<feature type="binding site" evidence="3">
    <location>
        <position position="64"/>
    </location>
    <ligand>
        <name>Zn(2+)</name>
        <dbReference type="ChEBI" id="CHEBI:29105"/>
        <label>2</label>
    </ligand>
</feature>
<dbReference type="OrthoDB" id="9794455at2"/>
<dbReference type="CDD" id="cd16012">
    <property type="entry name" value="ALP"/>
    <property type="match status" value="1"/>
</dbReference>
<dbReference type="Proteomes" id="UP000260351">
    <property type="component" value="Unassembled WGS sequence"/>
</dbReference>
<keyword evidence="6" id="KW-0732">Signal</keyword>
<evidence type="ECO:0000313" key="7">
    <source>
        <dbReference type="EMBL" id="RFF31224.1"/>
    </source>
</evidence>
<proteinExistence type="inferred from homology"/>
<dbReference type="PANTHER" id="PTHR11596">
    <property type="entry name" value="ALKALINE PHOSPHATASE"/>
    <property type="match status" value="1"/>
</dbReference>
<accession>A0A3E1KA65</accession>
<dbReference type="PRINTS" id="PR00113">
    <property type="entry name" value="ALKPHPHTASE"/>
</dbReference>
<dbReference type="EMBL" id="QUZK01000022">
    <property type="protein sequence ID" value="RFF31224.1"/>
    <property type="molecule type" value="Genomic_DNA"/>
</dbReference>
<evidence type="ECO:0000313" key="8">
    <source>
        <dbReference type="Proteomes" id="UP000260351"/>
    </source>
</evidence>
<dbReference type="SMART" id="SM00098">
    <property type="entry name" value="alkPPc"/>
    <property type="match status" value="1"/>
</dbReference>
<evidence type="ECO:0000256" key="6">
    <source>
        <dbReference type="SAM" id="SignalP"/>
    </source>
</evidence>
<feature type="binding site" evidence="3">
    <location>
        <position position="333"/>
    </location>
    <ligand>
        <name>Mg(2+)</name>
        <dbReference type="ChEBI" id="CHEBI:18420"/>
    </ligand>
</feature>
<keyword evidence="1" id="KW-0597">Phosphoprotein</keyword>
<dbReference type="RefSeq" id="WP_116650072.1">
    <property type="nucleotide sequence ID" value="NZ_QUZK01000022.1"/>
</dbReference>
<evidence type="ECO:0000256" key="5">
    <source>
        <dbReference type="SAM" id="MobiDB-lite"/>
    </source>
</evidence>
<organism evidence="7 8">
    <name type="scientific">Wenzhouxiangella sediminis</name>
    <dbReference type="NCBI Taxonomy" id="1792836"/>
    <lineage>
        <taxon>Bacteria</taxon>
        <taxon>Pseudomonadati</taxon>
        <taxon>Pseudomonadota</taxon>
        <taxon>Gammaproteobacteria</taxon>
        <taxon>Chromatiales</taxon>
        <taxon>Wenzhouxiangellaceae</taxon>
        <taxon>Wenzhouxiangella</taxon>
    </lineage>
</organism>
<evidence type="ECO:0000256" key="3">
    <source>
        <dbReference type="PIRSR" id="PIRSR601952-2"/>
    </source>
</evidence>